<name>A0A6A4YSQ5_9STRA</name>
<evidence type="ECO:0000256" key="2">
    <source>
        <dbReference type="SAM" id="MobiDB-lite"/>
    </source>
</evidence>
<feature type="region of interest" description="Disordered" evidence="2">
    <location>
        <begin position="689"/>
        <end position="708"/>
    </location>
</feature>
<feature type="coiled-coil region" evidence="1">
    <location>
        <begin position="357"/>
        <end position="391"/>
    </location>
</feature>
<feature type="non-terminal residue" evidence="3">
    <location>
        <position position="1"/>
    </location>
</feature>
<dbReference type="AlphaFoldDB" id="A0A6A4YSQ5"/>
<feature type="compositionally biased region" description="Basic and acidic residues" evidence="2">
    <location>
        <begin position="19"/>
        <end position="29"/>
    </location>
</feature>
<accession>A0A6A4YSQ5</accession>
<reference evidence="3" key="1">
    <citation type="submission" date="2019-06" db="EMBL/GenBank/DDBJ databases">
        <title>Genomics analysis of Aphanomyces spp. identifies a new class of oomycete effector associated with host adaptation.</title>
        <authorList>
            <person name="Gaulin E."/>
        </authorList>
    </citation>
    <scope>NUCLEOTIDE SEQUENCE</scope>
    <source>
        <strain evidence="3">CBS 578.67</strain>
    </source>
</reference>
<feature type="coiled-coil region" evidence="1">
    <location>
        <begin position="124"/>
        <end position="158"/>
    </location>
</feature>
<evidence type="ECO:0000313" key="3">
    <source>
        <dbReference type="EMBL" id="KAF0698629.1"/>
    </source>
</evidence>
<protein>
    <submittedName>
        <fullName evidence="3">Uncharacterized protein</fullName>
    </submittedName>
</protein>
<feature type="region of interest" description="Disordered" evidence="2">
    <location>
        <begin position="1"/>
        <end position="29"/>
    </location>
</feature>
<feature type="coiled-coil region" evidence="1">
    <location>
        <begin position="213"/>
        <end position="257"/>
    </location>
</feature>
<organism evidence="3">
    <name type="scientific">Aphanomyces stellatus</name>
    <dbReference type="NCBI Taxonomy" id="120398"/>
    <lineage>
        <taxon>Eukaryota</taxon>
        <taxon>Sar</taxon>
        <taxon>Stramenopiles</taxon>
        <taxon>Oomycota</taxon>
        <taxon>Saprolegniomycetes</taxon>
        <taxon>Saprolegniales</taxon>
        <taxon>Verrucalvaceae</taxon>
        <taxon>Aphanomyces</taxon>
    </lineage>
</organism>
<proteinExistence type="predicted"/>
<dbReference type="EMBL" id="VJMH01005227">
    <property type="protein sequence ID" value="KAF0698629.1"/>
    <property type="molecule type" value="Genomic_DNA"/>
</dbReference>
<feature type="coiled-coil region" evidence="1">
    <location>
        <begin position="455"/>
        <end position="644"/>
    </location>
</feature>
<comment type="caution">
    <text evidence="3">The sequence shown here is derived from an EMBL/GenBank/DDBJ whole genome shotgun (WGS) entry which is preliminary data.</text>
</comment>
<evidence type="ECO:0000256" key="1">
    <source>
        <dbReference type="SAM" id="Coils"/>
    </source>
</evidence>
<keyword evidence="1" id="KW-0175">Coiled coil</keyword>
<sequence>KAKHDQLAAAHGPLQDELASMKDKKAKAEKEVVLRRTELQSAMESSSRVNVVQLERIRHLTSLNEELKGKVAELTLQLTTERRATQAAAAPMLRQVSSWTEGVGPQPSVDESHLVQPAPLEASTNTVASEVVRLQAEKKTLEEKVLAMQHDVETLENQLFERSSELQHVLELHAHCNQALTAKAGEVSKAQEEIVRLQMLTASQEQRNDGNDREDAEQMVAMMQRNLDEMQDEVTQLQTKNNQLRDAKAKVETELCKRMAELKRGASWTGPTQAQMDELTQQTRHQADHIADLQTQLESMQLDLAKAKEDASSSPAQVRSVLNTHFPTQMQADAVEMVRQTTTTTKQPPSAAMDSEVGYLKQQVRELRDQKERIQDELTEKTVELQRALDMHSRMQRDSVQQLNEMEATLEADSRRTAVLQAKLECLEMEKFEWDELMRQGMERTDADAAEKKMLQDAMETLRKVNEEVVVARIEEANAQHSAEIMSLKSDMETALEENEALLREVKELAAKASFENSDMGGLKSQIQELKHEIQHLQYELSEKTAEMDALVQRQGQNDAEVALEAALQVKTKDVQAKTDELRVKEEELKSMADELQAKTDELQAKTDECHAKADECHAIHDQLVECQKEIESLKARVAQHDESRNDEMEVLLQQRTDEWMAAKDELAKCAWELEHLKTQQAEAAEKAKEEAAAAKVEESPEAKQAEEDFRLARDQMTSFEYEMEKLKRVNRDLEAKVKELDEKLTSTSTSADGVEQMKKENEYFQHELVETKMKLAQLQEKHDDLASEHKRIEKEWLLLKIQSAESALKAQKKK</sequence>
<gene>
    <name evidence="3" type="ORF">As57867_010683</name>
</gene>
<feature type="coiled-coil region" evidence="1">
    <location>
        <begin position="57"/>
        <end position="84"/>
    </location>
</feature>
<dbReference type="OrthoDB" id="71357at2759"/>